<accession>A0A1C7M2Q9</accession>
<reference evidence="1 2" key="1">
    <citation type="submission" date="2016-03" db="EMBL/GenBank/DDBJ databases">
        <title>Whole genome sequencing of Grifola frondosa 9006-11.</title>
        <authorList>
            <person name="Min B."/>
            <person name="Park H."/>
            <person name="Kim J.-G."/>
            <person name="Cho H."/>
            <person name="Oh Y.-L."/>
            <person name="Kong W.-S."/>
            <person name="Choi I.-G."/>
        </authorList>
    </citation>
    <scope>NUCLEOTIDE SEQUENCE [LARGE SCALE GENOMIC DNA]</scope>
    <source>
        <strain evidence="1 2">9006-11</strain>
    </source>
</reference>
<dbReference type="Proteomes" id="UP000092993">
    <property type="component" value="Unassembled WGS sequence"/>
</dbReference>
<dbReference type="AlphaFoldDB" id="A0A1C7M2Q9"/>
<comment type="caution">
    <text evidence="1">The sequence shown here is derived from an EMBL/GenBank/DDBJ whole genome shotgun (WGS) entry which is preliminary data.</text>
</comment>
<proteinExistence type="predicted"/>
<sequence length="178" mass="20482">MTLTLLLSGRQSNVSDNCSRFVYTTMRSPPQLRFDAGRTIHASHRVAHRDIMDLNVMMKPEPISSEMYNPVFDGKSYDLSRPIKTTWAIPYKEASSSCFKFLRPLVDDMVQDDPIKRPTIDETVTRFNEICSSLSTWKLRSRVVDRKDHGLLSIPRFFRHVYRTVGYIATRPPAVPTA</sequence>
<protein>
    <recommendedName>
        <fullName evidence="3">Protein kinase domain-containing protein</fullName>
    </recommendedName>
</protein>
<evidence type="ECO:0000313" key="1">
    <source>
        <dbReference type="EMBL" id="OBZ70649.1"/>
    </source>
</evidence>
<evidence type="ECO:0000313" key="2">
    <source>
        <dbReference type="Proteomes" id="UP000092993"/>
    </source>
</evidence>
<dbReference type="EMBL" id="LUGG01000013">
    <property type="protein sequence ID" value="OBZ70649.1"/>
    <property type="molecule type" value="Genomic_DNA"/>
</dbReference>
<name>A0A1C7M2Q9_GRIFR</name>
<dbReference type="STRING" id="5627.A0A1C7M2Q9"/>
<organism evidence="1 2">
    <name type="scientific">Grifola frondosa</name>
    <name type="common">Maitake</name>
    <name type="synonym">Polyporus frondosus</name>
    <dbReference type="NCBI Taxonomy" id="5627"/>
    <lineage>
        <taxon>Eukaryota</taxon>
        <taxon>Fungi</taxon>
        <taxon>Dikarya</taxon>
        <taxon>Basidiomycota</taxon>
        <taxon>Agaricomycotina</taxon>
        <taxon>Agaricomycetes</taxon>
        <taxon>Polyporales</taxon>
        <taxon>Grifolaceae</taxon>
        <taxon>Grifola</taxon>
    </lineage>
</organism>
<keyword evidence="2" id="KW-1185">Reference proteome</keyword>
<evidence type="ECO:0008006" key="3">
    <source>
        <dbReference type="Google" id="ProtNLM"/>
    </source>
</evidence>
<dbReference type="OrthoDB" id="5987198at2759"/>
<gene>
    <name evidence="1" type="ORF">A0H81_09375</name>
</gene>